<sequence length="37" mass="4277">MTLLALKIRLNKSGLSEKEKDDILKNIREIEIAMCMD</sequence>
<reference evidence="1" key="1">
    <citation type="journal article" date="2011" name="Environ. Microbiol.">
        <title>Genomic insights into the metabolic potential of the polycyclic aromatic hydrocarbon degrading sulfate-reducing Deltaproteobacterium N47.</title>
        <authorList>
            <person name="Bergmann F."/>
            <person name="Selesi D."/>
            <person name="Weinmaier T."/>
            <person name="Tischler P."/>
            <person name="Rattei T."/>
            <person name="Meckenstock R.U."/>
        </authorList>
    </citation>
    <scope>NUCLEOTIDE SEQUENCE</scope>
</reference>
<gene>
    <name evidence="1" type="ORF">N47_J04670</name>
</gene>
<dbReference type="EMBL" id="FR695872">
    <property type="protein sequence ID" value="CBX29486.1"/>
    <property type="molecule type" value="Genomic_DNA"/>
</dbReference>
<evidence type="ECO:0000313" key="1">
    <source>
        <dbReference type="EMBL" id="CBX29486.1"/>
    </source>
</evidence>
<proteinExistence type="predicted"/>
<name>E1YFZ2_9BACT</name>
<protein>
    <submittedName>
        <fullName evidence="1">Uncharacterized protein</fullName>
    </submittedName>
</protein>
<accession>E1YFZ2</accession>
<organism evidence="1">
    <name type="scientific">uncultured Desulfobacterium sp</name>
    <dbReference type="NCBI Taxonomy" id="201089"/>
    <lineage>
        <taxon>Bacteria</taxon>
        <taxon>Pseudomonadati</taxon>
        <taxon>Thermodesulfobacteriota</taxon>
        <taxon>Desulfobacteria</taxon>
        <taxon>Desulfobacterales</taxon>
        <taxon>Desulfobacteriaceae</taxon>
        <taxon>Desulfobacterium</taxon>
        <taxon>environmental samples</taxon>
    </lineage>
</organism>
<dbReference type="AlphaFoldDB" id="E1YFZ2"/>